<keyword evidence="2" id="KW-1185">Reference proteome</keyword>
<dbReference type="OrthoDB" id="2606812at2"/>
<gene>
    <name evidence="1" type="ORF">EL26_17720</name>
</gene>
<dbReference type="EMBL" id="JMIR01000029">
    <property type="protein sequence ID" value="KEO82008.1"/>
    <property type="molecule type" value="Genomic_DNA"/>
</dbReference>
<protein>
    <submittedName>
        <fullName evidence="1">Uncharacterized protein</fullName>
    </submittedName>
</protein>
<comment type="caution">
    <text evidence="1">The sequence shown here is derived from an EMBL/GenBank/DDBJ whole genome shotgun (WGS) entry which is preliminary data.</text>
</comment>
<reference evidence="1 2" key="1">
    <citation type="journal article" date="2013" name="Int. J. Syst. Evol. Microbiol.">
        <title>Tumebacillus flagellatus sp. nov., an alpha-amylase/pullulanase-producing bacterium isolated from cassava wastewater.</title>
        <authorList>
            <person name="Wang Q."/>
            <person name="Xie N."/>
            <person name="Qin Y."/>
            <person name="Shen N."/>
            <person name="Zhu J."/>
            <person name="Mi H."/>
            <person name="Huang R."/>
        </authorList>
    </citation>
    <scope>NUCLEOTIDE SEQUENCE [LARGE SCALE GENOMIC DNA]</scope>
    <source>
        <strain evidence="1 2">GST4</strain>
    </source>
</reference>
<dbReference type="RefSeq" id="WP_052036511.1">
    <property type="nucleotide sequence ID" value="NZ_JMIR01000029.1"/>
</dbReference>
<organism evidence="1 2">
    <name type="scientific">Tumebacillus flagellatus</name>
    <dbReference type="NCBI Taxonomy" id="1157490"/>
    <lineage>
        <taxon>Bacteria</taxon>
        <taxon>Bacillati</taxon>
        <taxon>Bacillota</taxon>
        <taxon>Bacilli</taxon>
        <taxon>Bacillales</taxon>
        <taxon>Alicyclobacillaceae</taxon>
        <taxon>Tumebacillus</taxon>
    </lineage>
</organism>
<proteinExistence type="predicted"/>
<sequence>MIWNYESLWGKTKLFMARAQSVNPDDSLFPFWSSLGLELLARATLSFIHPVLNADKDDSSILYPFGFVTKEYVEKKKGPKSIAVNQVFSRLKSIVPEFTETEEKFCNYLMDRRNEEIHSGSLAYEEFTTSKWVAKFYRVCKMLLSFQEKSLDELFGAETAIIADKMIEALGKNVETIVKKRIAEANSLFDKLTESDKEEAKRQAAVKYRSVYNEPTKKMVTCPACGSQHAMVKGEIVGSNEPRFVEGNIVETYTILPTTYACFSCQLSMTGNDELYYAELGGQYAIEEIYDPTEYYGPDDREDYYEDYYGDD</sequence>
<evidence type="ECO:0000313" key="2">
    <source>
        <dbReference type="Proteomes" id="UP000027931"/>
    </source>
</evidence>
<name>A0A074LQ87_9BACL</name>
<dbReference type="STRING" id="1157490.EL26_17720"/>
<dbReference type="eggNOG" id="ENOG5032SMV">
    <property type="taxonomic scope" value="Bacteria"/>
</dbReference>
<dbReference type="Proteomes" id="UP000027931">
    <property type="component" value="Unassembled WGS sequence"/>
</dbReference>
<accession>A0A074LQ87</accession>
<dbReference type="AlphaFoldDB" id="A0A074LQ87"/>
<evidence type="ECO:0000313" key="1">
    <source>
        <dbReference type="EMBL" id="KEO82008.1"/>
    </source>
</evidence>